<feature type="domain" description="Macro" evidence="1">
    <location>
        <begin position="27"/>
        <end position="136"/>
    </location>
</feature>
<evidence type="ECO:0000259" key="1">
    <source>
        <dbReference type="Pfam" id="PF01661"/>
    </source>
</evidence>
<proteinExistence type="predicted"/>
<dbReference type="EMBL" id="MH363700">
    <property type="protein sequence ID" value="AWY10197.1"/>
    <property type="molecule type" value="Genomic_DNA"/>
</dbReference>
<dbReference type="Gene3D" id="3.40.220.10">
    <property type="entry name" value="Leucine Aminopeptidase, subunit E, domain 1"/>
    <property type="match status" value="1"/>
</dbReference>
<name>A0A4P2TEF3_9CAUD</name>
<protein>
    <recommendedName>
        <fullName evidence="1">Macro domain-containing protein</fullName>
    </recommendedName>
</protein>
<organism evidence="2 3">
    <name type="scientific">Vibrio phage VP-1</name>
    <dbReference type="NCBI Taxonomy" id="2234088"/>
    <lineage>
        <taxon>Viruses</taxon>
        <taxon>Duplodnaviria</taxon>
        <taxon>Heunggongvirae</taxon>
        <taxon>Uroviricota</taxon>
        <taxon>Caudoviricetes</taxon>
        <taxon>Pantevenvirales</taxon>
        <taxon>Ackermannviridae</taxon>
        <taxon>Vapseptimavirus</taxon>
        <taxon>Vapseptimavirus VAP7</taxon>
    </lineage>
</organism>
<dbReference type="Proteomes" id="UP000305753">
    <property type="component" value="Segment"/>
</dbReference>
<sequence>MKNYPIIRIADVFKALEAGEHTHFGHGCNCRKQMHRDYGGGGVAAMVADWCPEAFEADRMTSGDNRLGTYTSAVKKVESGNVVVLNMYSQYESGQAPLLTLAKGISNSLDKVKLLIDDNTKSLAIPAIGCGIAGGSISMLVSTIQFHNIPNLYLYLHPDDTINILDLLYGKVIAKFEDGYGLIRVMREPQQGRPVYRTMAVDKRFHSVEDLLSFARSLYGSAVVNIPNLILDVEYSSLTTTQEY</sequence>
<dbReference type="SUPFAM" id="SSF52949">
    <property type="entry name" value="Macro domain-like"/>
    <property type="match status" value="1"/>
</dbReference>
<accession>A0A4P2TEF3</accession>
<evidence type="ECO:0000313" key="3">
    <source>
        <dbReference type="Proteomes" id="UP000305753"/>
    </source>
</evidence>
<dbReference type="InterPro" id="IPR002589">
    <property type="entry name" value="Macro_dom"/>
</dbReference>
<evidence type="ECO:0000313" key="2">
    <source>
        <dbReference type="EMBL" id="AWY10197.1"/>
    </source>
</evidence>
<dbReference type="Pfam" id="PF01661">
    <property type="entry name" value="Macro"/>
    <property type="match status" value="1"/>
</dbReference>
<reference evidence="2 3" key="1">
    <citation type="submission" date="2018-05" db="EMBL/GenBank/DDBJ databases">
        <title>Whole genome sequencing of Vibrio phage VP-1.</title>
        <authorList>
            <person name="Nandita M."/>
            <person name="Bhat S.G."/>
        </authorList>
    </citation>
    <scope>NUCLEOTIDE SEQUENCE [LARGE SCALE GENOMIC DNA]</scope>
</reference>
<dbReference type="InterPro" id="IPR043472">
    <property type="entry name" value="Macro_dom-like"/>
</dbReference>